<dbReference type="InParanoid" id="A0A543AYA4"/>
<evidence type="ECO:0000313" key="1">
    <source>
        <dbReference type="EMBL" id="TQL77565.1"/>
    </source>
</evidence>
<dbReference type="RefSeq" id="WP_170183309.1">
    <property type="nucleotide sequence ID" value="NZ_JBHTGS010000001.1"/>
</dbReference>
<dbReference type="EMBL" id="VFOW01000001">
    <property type="protein sequence ID" value="TQL77565.1"/>
    <property type="molecule type" value="Genomic_DNA"/>
</dbReference>
<reference evidence="1 2" key="1">
    <citation type="submission" date="2019-06" db="EMBL/GenBank/DDBJ databases">
        <title>Sequencing the genomes of 1000 actinobacteria strains.</title>
        <authorList>
            <person name="Klenk H.-P."/>
        </authorList>
    </citation>
    <scope>NUCLEOTIDE SEQUENCE [LARGE SCALE GENOMIC DNA]</scope>
    <source>
        <strain evidence="1 2">DSM 45928</strain>
    </source>
</reference>
<comment type="caution">
    <text evidence="1">The sequence shown here is derived from an EMBL/GenBank/DDBJ whole genome shotgun (WGS) entry which is preliminary data.</text>
</comment>
<organism evidence="1 2">
    <name type="scientific">Stackebrandtia endophytica</name>
    <dbReference type="NCBI Taxonomy" id="1496996"/>
    <lineage>
        <taxon>Bacteria</taxon>
        <taxon>Bacillati</taxon>
        <taxon>Actinomycetota</taxon>
        <taxon>Actinomycetes</taxon>
        <taxon>Glycomycetales</taxon>
        <taxon>Glycomycetaceae</taxon>
        <taxon>Stackebrandtia</taxon>
    </lineage>
</organism>
<accession>A0A543AYA4</accession>
<proteinExistence type="predicted"/>
<protein>
    <submittedName>
        <fullName evidence="1">Uncharacterized protein</fullName>
    </submittedName>
</protein>
<dbReference type="AlphaFoldDB" id="A0A543AYA4"/>
<gene>
    <name evidence="1" type="ORF">FB566_3124</name>
</gene>
<dbReference type="Proteomes" id="UP000317043">
    <property type="component" value="Unassembled WGS sequence"/>
</dbReference>
<evidence type="ECO:0000313" key="2">
    <source>
        <dbReference type="Proteomes" id="UP000317043"/>
    </source>
</evidence>
<name>A0A543AYA4_9ACTN</name>
<sequence length="47" mass="5692">MSTITKFKNFRQRRAEQAAHRIVQRRSFESAHEAARREMLLYSNRVL</sequence>
<keyword evidence="2" id="KW-1185">Reference proteome</keyword>